<evidence type="ECO:0000313" key="6">
    <source>
        <dbReference type="Proteomes" id="UP000426027"/>
    </source>
</evidence>
<dbReference type="SUPFAM" id="SSF50891">
    <property type="entry name" value="Cyclophilin-like"/>
    <property type="match status" value="1"/>
</dbReference>
<dbReference type="PANTHER" id="PTHR34698:SF2">
    <property type="entry name" value="5-OXOPROLINASE SUBUNIT B"/>
    <property type="match status" value="1"/>
</dbReference>
<feature type="domain" description="Carboxyltransferase" evidence="4">
    <location>
        <begin position="114"/>
        <end position="313"/>
    </location>
</feature>
<dbReference type="SMART" id="SM00796">
    <property type="entry name" value="AHS1"/>
    <property type="match status" value="1"/>
</dbReference>
<dbReference type="SUPFAM" id="SSF160467">
    <property type="entry name" value="PH0987 N-terminal domain-like"/>
    <property type="match status" value="1"/>
</dbReference>
<dbReference type="GO" id="GO:0017168">
    <property type="term" value="F:5-oxoprolinase (ATP-hydrolyzing) activity"/>
    <property type="evidence" value="ECO:0007669"/>
    <property type="project" value="UniProtKB-EC"/>
</dbReference>
<name>A0A6I6GK85_9BACT</name>
<dbReference type="EMBL" id="CP046566">
    <property type="protein sequence ID" value="QGW28028.1"/>
    <property type="molecule type" value="Genomic_DNA"/>
</dbReference>
<dbReference type="PANTHER" id="PTHR34698">
    <property type="entry name" value="5-OXOPROLINASE SUBUNIT B"/>
    <property type="match status" value="1"/>
</dbReference>
<keyword evidence="2 5" id="KW-0378">Hydrolase</keyword>
<evidence type="ECO:0000256" key="2">
    <source>
        <dbReference type="ARBA" id="ARBA00022801"/>
    </source>
</evidence>
<dbReference type="Proteomes" id="UP000426027">
    <property type="component" value="Chromosome"/>
</dbReference>
<dbReference type="EC" id="3.5.2.9" evidence="5"/>
<sequence>MFTMDTLHRCESGRIQSFQLNLGGEGRRNRLFGKTKFKASKAFAISSGKYREGAVSSFAHGSRRSPPCGFRTGLCHRPCGHSTARHCPPVWCSPSAMYLSPAGLTFEAMQLPPPHISPLSETDWLLQFHTGLSVAANQQLHELASLFRQQYSRLLQDVVVAYDSLLLRFHQPQPDADVWMHDGLKQLADKLSTGATTTLIEIPVCYDQALRNDLAAMAQQINLSAAEIVQLHSAATYHIYMLGFLPGFAYMGSVDERIALPRKAAPVPVKAGAVGIAGMQTGIYPTASPGGWNIVGYTPLQMFDVHREPACVLQPGQQVRFVPVSLSDFKSLQAS</sequence>
<keyword evidence="1" id="KW-0547">Nucleotide-binding</keyword>
<protein>
    <submittedName>
        <fullName evidence="5">5-oxoprolinase subunit PxpB</fullName>
        <ecNumber evidence="5">3.5.2.9</ecNumber>
    </submittedName>
</protein>
<dbReference type="Pfam" id="PF02682">
    <property type="entry name" value="CT_C_D"/>
    <property type="match status" value="1"/>
</dbReference>
<evidence type="ECO:0000259" key="4">
    <source>
        <dbReference type="SMART" id="SM00796"/>
    </source>
</evidence>
<dbReference type="AlphaFoldDB" id="A0A6I6GK85"/>
<keyword evidence="6" id="KW-1185">Reference proteome</keyword>
<dbReference type="KEGG" id="fls:GLV81_07880"/>
<dbReference type="NCBIfam" id="TIGR00370">
    <property type="entry name" value="5-oxoprolinase subunit PxpB"/>
    <property type="match status" value="1"/>
</dbReference>
<organism evidence="5 6">
    <name type="scientific">Phnomibacter ginsenosidimutans</name>
    <dbReference type="NCBI Taxonomy" id="2676868"/>
    <lineage>
        <taxon>Bacteria</taxon>
        <taxon>Pseudomonadati</taxon>
        <taxon>Bacteroidota</taxon>
        <taxon>Chitinophagia</taxon>
        <taxon>Chitinophagales</taxon>
        <taxon>Chitinophagaceae</taxon>
        <taxon>Phnomibacter</taxon>
    </lineage>
</organism>
<proteinExistence type="predicted"/>
<evidence type="ECO:0000256" key="3">
    <source>
        <dbReference type="ARBA" id="ARBA00022840"/>
    </source>
</evidence>
<dbReference type="Gene3D" id="3.30.1360.40">
    <property type="match status" value="1"/>
</dbReference>
<accession>A0A6I6GK85</accession>
<dbReference type="InterPro" id="IPR010016">
    <property type="entry name" value="PxpB"/>
</dbReference>
<keyword evidence="3" id="KW-0067">ATP-binding</keyword>
<dbReference type="InterPro" id="IPR029000">
    <property type="entry name" value="Cyclophilin-like_dom_sf"/>
</dbReference>
<reference evidence="5 6" key="1">
    <citation type="submission" date="2019-11" db="EMBL/GenBank/DDBJ databases">
        <authorList>
            <person name="Im W.T."/>
        </authorList>
    </citation>
    <scope>NUCLEOTIDE SEQUENCE [LARGE SCALE GENOMIC DNA]</scope>
    <source>
        <strain evidence="5 6">SB-02</strain>
    </source>
</reference>
<dbReference type="Gene3D" id="2.40.100.10">
    <property type="entry name" value="Cyclophilin-like"/>
    <property type="match status" value="1"/>
</dbReference>
<dbReference type="GO" id="GO:0005524">
    <property type="term" value="F:ATP binding"/>
    <property type="evidence" value="ECO:0007669"/>
    <property type="project" value="UniProtKB-KW"/>
</dbReference>
<evidence type="ECO:0000313" key="5">
    <source>
        <dbReference type="EMBL" id="QGW28028.1"/>
    </source>
</evidence>
<evidence type="ECO:0000256" key="1">
    <source>
        <dbReference type="ARBA" id="ARBA00022741"/>
    </source>
</evidence>
<gene>
    <name evidence="5" type="primary">pxpB</name>
    <name evidence="5" type="ORF">GLV81_07880</name>
</gene>
<dbReference type="InterPro" id="IPR003833">
    <property type="entry name" value="CT_C_D"/>
</dbReference>